<dbReference type="EMBL" id="VSSQ01002199">
    <property type="protein sequence ID" value="MPM13948.1"/>
    <property type="molecule type" value="Genomic_DNA"/>
</dbReference>
<organism evidence="1">
    <name type="scientific">bioreactor metagenome</name>
    <dbReference type="NCBI Taxonomy" id="1076179"/>
    <lineage>
        <taxon>unclassified sequences</taxon>
        <taxon>metagenomes</taxon>
        <taxon>ecological metagenomes</taxon>
    </lineage>
</organism>
<accession>A0A644XDV7</accession>
<protein>
    <submittedName>
        <fullName evidence="1">Uncharacterized protein</fullName>
    </submittedName>
</protein>
<name>A0A644XDV7_9ZZZZ</name>
<sequence length="59" mass="6672">MFHRVLMAQFAISCSLMKQTFVIGVQVVFRPMDLKNGLKKLPETYRTTVVSCSLPALLL</sequence>
<evidence type="ECO:0000313" key="1">
    <source>
        <dbReference type="EMBL" id="MPM13948.1"/>
    </source>
</evidence>
<proteinExistence type="predicted"/>
<comment type="caution">
    <text evidence="1">The sequence shown here is derived from an EMBL/GenBank/DDBJ whole genome shotgun (WGS) entry which is preliminary data.</text>
</comment>
<dbReference type="AlphaFoldDB" id="A0A644XDV7"/>
<reference evidence="1" key="1">
    <citation type="submission" date="2019-08" db="EMBL/GenBank/DDBJ databases">
        <authorList>
            <person name="Kucharzyk K."/>
            <person name="Murdoch R.W."/>
            <person name="Higgins S."/>
            <person name="Loffler F."/>
        </authorList>
    </citation>
    <scope>NUCLEOTIDE SEQUENCE</scope>
</reference>
<gene>
    <name evidence="1" type="ORF">SDC9_60308</name>
</gene>